<reference evidence="2" key="1">
    <citation type="submission" date="2017-01" db="EMBL/GenBank/DDBJ databases">
        <title>Comparative genomics of anhydrobiosis in the tardigrade Hypsibius dujardini.</title>
        <authorList>
            <person name="Yoshida Y."/>
            <person name="Koutsovoulos G."/>
            <person name="Laetsch D."/>
            <person name="Stevens L."/>
            <person name="Kumar S."/>
            <person name="Horikawa D."/>
            <person name="Ishino K."/>
            <person name="Komine S."/>
            <person name="Tomita M."/>
            <person name="Blaxter M."/>
            <person name="Arakawa K."/>
        </authorList>
    </citation>
    <scope>NUCLEOTIDE SEQUENCE [LARGE SCALE GENOMIC DNA]</scope>
    <source>
        <strain evidence="2">Z151</strain>
    </source>
</reference>
<accession>A0A1W0WE54</accession>
<keyword evidence="2" id="KW-1185">Reference proteome</keyword>
<evidence type="ECO:0000313" key="2">
    <source>
        <dbReference type="Proteomes" id="UP000192578"/>
    </source>
</evidence>
<organism evidence="1 2">
    <name type="scientific">Hypsibius exemplaris</name>
    <name type="common">Freshwater tardigrade</name>
    <dbReference type="NCBI Taxonomy" id="2072580"/>
    <lineage>
        <taxon>Eukaryota</taxon>
        <taxon>Metazoa</taxon>
        <taxon>Ecdysozoa</taxon>
        <taxon>Tardigrada</taxon>
        <taxon>Eutardigrada</taxon>
        <taxon>Parachela</taxon>
        <taxon>Hypsibioidea</taxon>
        <taxon>Hypsibiidae</taxon>
        <taxon>Hypsibius</taxon>
    </lineage>
</organism>
<proteinExistence type="predicted"/>
<protein>
    <submittedName>
        <fullName evidence="1">Uncharacterized protein</fullName>
    </submittedName>
</protein>
<name>A0A1W0WE54_HYPEX</name>
<sequence>MRHYCRYAHCFDDLQTADELRNWTVTLVDAQSDEFFQSTERFSTKVTATKVTPERATVLRDLTQTVVLILDERAVRRFTTK</sequence>
<evidence type="ECO:0000313" key="1">
    <source>
        <dbReference type="EMBL" id="OQV13495.1"/>
    </source>
</evidence>
<comment type="caution">
    <text evidence="1">The sequence shown here is derived from an EMBL/GenBank/DDBJ whole genome shotgun (WGS) entry which is preliminary data.</text>
</comment>
<dbReference type="Proteomes" id="UP000192578">
    <property type="component" value="Unassembled WGS sequence"/>
</dbReference>
<gene>
    <name evidence="1" type="ORF">BV898_12243</name>
</gene>
<dbReference type="EMBL" id="MTYJ01000122">
    <property type="protein sequence ID" value="OQV13495.1"/>
    <property type="molecule type" value="Genomic_DNA"/>
</dbReference>
<dbReference type="AlphaFoldDB" id="A0A1W0WE54"/>